<feature type="compositionally biased region" description="Gly residues" evidence="1">
    <location>
        <begin position="242"/>
        <end position="262"/>
    </location>
</feature>
<keyword evidence="2" id="KW-0472">Membrane</keyword>
<dbReference type="OrthoDB" id="1680511at2759"/>
<dbReference type="Gramene" id="TVU15406">
    <property type="protein sequence ID" value="TVU15406"/>
    <property type="gene ID" value="EJB05_38927"/>
</dbReference>
<comment type="caution">
    <text evidence="3">The sequence shown here is derived from an EMBL/GenBank/DDBJ whole genome shotgun (WGS) entry which is preliminary data.</text>
</comment>
<accession>A0A5J9TVK9</accession>
<dbReference type="Proteomes" id="UP000324897">
    <property type="component" value="Unassembled WGS sequence"/>
</dbReference>
<dbReference type="AlphaFoldDB" id="A0A5J9TVK9"/>
<dbReference type="PANTHER" id="PTHR35483:SF1">
    <property type="entry name" value="GLYCINE-RICH PROTEIN-RELATED"/>
    <property type="match status" value="1"/>
</dbReference>
<sequence length="380" mass="42763">AEKSVAQLRRKKEALRRPRSLSGTSIWRRAGDGFGAGGSLISQRQPNKRKAPCSGLSPSEVAAEYRAAPLLPPPDLRSSSSIPCFARLLRVCTYELLVVFLASQASPRFPSGKQASNIDFYYRLGLTKYKNMSYFQATTHRPHGVLIAHRPVAGLGKARELLHRDSLCPNTTRSCKLQEQVYPRLVLVSACHKRLGPLYALSGKENPDPFSMESLNKAMSEAKRQRPIKDLLMEQIAKLRGQGSGGNGGNRNRYGGDGGGSDGPDDESFKDSFYELIQILLATVAFILLYIHIIRGEELYRLARDYTRYLVTGKRTARLKRAMMNWRDFCESITKKDSAQEDYDGRTIASESTWRQLPQKFVHRLEEMCRGYLRPQAQES</sequence>
<feature type="transmembrane region" description="Helical" evidence="2">
    <location>
        <begin position="276"/>
        <end position="294"/>
    </location>
</feature>
<dbReference type="PANTHER" id="PTHR35483">
    <property type="entry name" value="NUCLEUSENVELOPE PROTEIN"/>
    <property type="match status" value="1"/>
</dbReference>
<keyword evidence="2" id="KW-0812">Transmembrane</keyword>
<evidence type="ECO:0000256" key="1">
    <source>
        <dbReference type="SAM" id="MobiDB-lite"/>
    </source>
</evidence>
<evidence type="ECO:0000313" key="3">
    <source>
        <dbReference type="EMBL" id="TVU15406.1"/>
    </source>
</evidence>
<name>A0A5J9TVK9_9POAL</name>
<feature type="non-terminal residue" evidence="3">
    <location>
        <position position="1"/>
    </location>
</feature>
<gene>
    <name evidence="3" type="ORF">EJB05_38927</name>
</gene>
<protein>
    <submittedName>
        <fullName evidence="3">Uncharacterized protein</fullName>
    </submittedName>
</protein>
<feature type="region of interest" description="Disordered" evidence="1">
    <location>
        <begin position="240"/>
        <end position="263"/>
    </location>
</feature>
<reference evidence="3 4" key="1">
    <citation type="journal article" date="2019" name="Sci. Rep.">
        <title>A high-quality genome of Eragrostis curvula grass provides insights into Poaceae evolution and supports new strategies to enhance forage quality.</title>
        <authorList>
            <person name="Carballo J."/>
            <person name="Santos B.A.C.M."/>
            <person name="Zappacosta D."/>
            <person name="Garbus I."/>
            <person name="Selva J.P."/>
            <person name="Gallo C.A."/>
            <person name="Diaz A."/>
            <person name="Albertini E."/>
            <person name="Caccamo M."/>
            <person name="Echenique V."/>
        </authorList>
    </citation>
    <scope>NUCLEOTIDE SEQUENCE [LARGE SCALE GENOMIC DNA]</scope>
    <source>
        <strain evidence="4">cv. Victoria</strain>
        <tissue evidence="3">Leaf</tissue>
    </source>
</reference>
<evidence type="ECO:0000313" key="4">
    <source>
        <dbReference type="Proteomes" id="UP000324897"/>
    </source>
</evidence>
<evidence type="ECO:0000256" key="2">
    <source>
        <dbReference type="SAM" id="Phobius"/>
    </source>
</evidence>
<dbReference type="GO" id="GO:0009507">
    <property type="term" value="C:chloroplast"/>
    <property type="evidence" value="ECO:0007669"/>
    <property type="project" value="TreeGrafter"/>
</dbReference>
<organism evidence="3 4">
    <name type="scientific">Eragrostis curvula</name>
    <name type="common">weeping love grass</name>
    <dbReference type="NCBI Taxonomy" id="38414"/>
    <lineage>
        <taxon>Eukaryota</taxon>
        <taxon>Viridiplantae</taxon>
        <taxon>Streptophyta</taxon>
        <taxon>Embryophyta</taxon>
        <taxon>Tracheophyta</taxon>
        <taxon>Spermatophyta</taxon>
        <taxon>Magnoliopsida</taxon>
        <taxon>Liliopsida</taxon>
        <taxon>Poales</taxon>
        <taxon>Poaceae</taxon>
        <taxon>PACMAD clade</taxon>
        <taxon>Chloridoideae</taxon>
        <taxon>Eragrostideae</taxon>
        <taxon>Eragrostidinae</taxon>
        <taxon>Eragrostis</taxon>
    </lineage>
</organism>
<keyword evidence="2" id="KW-1133">Transmembrane helix</keyword>
<proteinExistence type="predicted"/>
<feature type="compositionally biased region" description="Basic residues" evidence="1">
    <location>
        <begin position="8"/>
        <end position="19"/>
    </location>
</feature>
<keyword evidence="4" id="KW-1185">Reference proteome</keyword>
<feature type="region of interest" description="Disordered" evidence="1">
    <location>
        <begin position="1"/>
        <end position="31"/>
    </location>
</feature>
<dbReference type="EMBL" id="RWGY01000031">
    <property type="protein sequence ID" value="TVU15406.1"/>
    <property type="molecule type" value="Genomic_DNA"/>
</dbReference>